<dbReference type="PATRIC" id="fig|42234.21.peg.6467"/>
<evidence type="ECO:0000313" key="1">
    <source>
        <dbReference type="EMBL" id="KND29461.1"/>
    </source>
</evidence>
<accession>A0A0L0JV59</accession>
<sequence>MRIEDVSVTTPLPKGWGSFCSRPDDKNPAHWYATAPYDADLVNDRHGLEGVSGLVQTVHAATWPELHVEVASQLSIVGKLSPVKKRRRAGDGHR</sequence>
<reference evidence="2" key="1">
    <citation type="submission" date="2014-07" db="EMBL/GenBank/DDBJ databases">
        <title>Genome sequencing of plant-pathogenic Streptomyces species.</title>
        <authorList>
            <person name="Harrison J."/>
            <person name="Sapp M."/>
            <person name="Thwaites R."/>
            <person name="Studholme D.J."/>
        </authorList>
    </citation>
    <scope>NUCLEOTIDE SEQUENCE [LARGE SCALE GENOMIC DNA]</scope>
    <source>
        <strain evidence="2">NCPPB 4445</strain>
    </source>
</reference>
<proteinExistence type="predicted"/>
<evidence type="ECO:0000313" key="2">
    <source>
        <dbReference type="Proteomes" id="UP000037151"/>
    </source>
</evidence>
<organism evidence="1 2">
    <name type="scientific">Streptomyces acidiscabies</name>
    <dbReference type="NCBI Taxonomy" id="42234"/>
    <lineage>
        <taxon>Bacteria</taxon>
        <taxon>Bacillati</taxon>
        <taxon>Actinomycetota</taxon>
        <taxon>Actinomycetes</taxon>
        <taxon>Kitasatosporales</taxon>
        <taxon>Streptomycetaceae</taxon>
        <taxon>Streptomyces</taxon>
    </lineage>
</organism>
<dbReference type="EMBL" id="JPPY01000174">
    <property type="protein sequence ID" value="KND29461.1"/>
    <property type="molecule type" value="Genomic_DNA"/>
</dbReference>
<dbReference type="Proteomes" id="UP000037151">
    <property type="component" value="Unassembled WGS sequence"/>
</dbReference>
<comment type="caution">
    <text evidence="1">The sequence shown here is derived from an EMBL/GenBank/DDBJ whole genome shotgun (WGS) entry which is preliminary data.</text>
</comment>
<name>A0A0L0JV59_9ACTN</name>
<protein>
    <submittedName>
        <fullName evidence="1">Uncharacterized protein</fullName>
    </submittedName>
</protein>
<gene>
    <name evidence="1" type="ORF">IQ63_31395</name>
</gene>
<dbReference type="AlphaFoldDB" id="A0A0L0JV59"/>